<evidence type="ECO:0000313" key="4">
    <source>
        <dbReference type="Proteomes" id="UP000251186"/>
    </source>
</evidence>
<accession>A0A2X1BCR9</accession>
<dbReference type="AlphaFoldDB" id="A0A2X1BCR9"/>
<feature type="chain" id="PRO_5015892800" evidence="1">
    <location>
        <begin position="21"/>
        <end position="524"/>
    </location>
</feature>
<reference evidence="3 4" key="1">
    <citation type="submission" date="2018-06" db="EMBL/GenBank/DDBJ databases">
        <authorList>
            <consortium name="Pathogen Informatics"/>
            <person name="Doyle S."/>
        </authorList>
    </citation>
    <scope>NUCLEOTIDE SEQUENCE [LARGE SCALE GENOMIC DNA]</scope>
    <source>
        <strain evidence="3 4">NCTC11166</strain>
    </source>
</reference>
<dbReference type="Proteomes" id="UP000251186">
    <property type="component" value="Unassembled WGS sequence"/>
</dbReference>
<organism evidence="3 4">
    <name type="scientific">Brevundimonas vesicularis</name>
    <name type="common">Pseudomonas vesicularis</name>
    <dbReference type="NCBI Taxonomy" id="41276"/>
    <lineage>
        <taxon>Bacteria</taxon>
        <taxon>Pseudomonadati</taxon>
        <taxon>Pseudomonadota</taxon>
        <taxon>Alphaproteobacteria</taxon>
        <taxon>Caulobacterales</taxon>
        <taxon>Caulobacteraceae</taxon>
        <taxon>Brevundimonas</taxon>
    </lineage>
</organism>
<feature type="signal peptide" evidence="1">
    <location>
        <begin position="1"/>
        <end position="20"/>
    </location>
</feature>
<dbReference type="RefSeq" id="WP_181669167.1">
    <property type="nucleotide sequence ID" value="NZ_UAQP01000014.1"/>
</dbReference>
<dbReference type="EMBL" id="UAQP01000014">
    <property type="protein sequence ID" value="SPU54497.1"/>
    <property type="molecule type" value="Genomic_DNA"/>
</dbReference>
<evidence type="ECO:0000313" key="3">
    <source>
        <dbReference type="EMBL" id="SPU54497.1"/>
    </source>
</evidence>
<keyword evidence="1" id="KW-0732">Signal</keyword>
<name>A0A2X1BCR9_BREVE</name>
<protein>
    <submittedName>
        <fullName evidence="3">CHAT domain</fullName>
    </submittedName>
</protein>
<feature type="domain" description="CHAT" evidence="2">
    <location>
        <begin position="213"/>
        <end position="516"/>
    </location>
</feature>
<dbReference type="Pfam" id="PF12770">
    <property type="entry name" value="CHAT"/>
    <property type="match status" value="1"/>
</dbReference>
<dbReference type="InterPro" id="IPR024983">
    <property type="entry name" value="CHAT_dom"/>
</dbReference>
<gene>
    <name evidence="3" type="ORF">NCTC11166_01878</name>
</gene>
<sequence>MKRLVLAALFGLAWACSAISQDRSPLEVAFEDAQLATAPGAGLALADGAARIAANDPGLREAFEAHRAAEQTRRALETVLATLRAQGASAAERARGVAADLDRATEAAQASRDRLDRVYPAFDDLTDPTPLSIAEVQTLLKPGEGLVVILPTDRATYVWAVTADSAVWRRSDLTADEVANEAARLQAGLSGVGGRGAVDAARPVRSGAGFDRAAAYRLYQALWAPVVESLSQVHTLYLVVDGPLRAVPPGVLVTALPAGDDSDPSALRATAWLQRRYAFARLPTVTSLRAVQRTDTGDSRGFAGFGDAETDAYPAGSTAKALAPLPSAGRELRALSRAMRSGGRSLKLGAEATEAAVKSAPLSNVSVVAFAMHALPRKDADDPSLEPALVFTPPAQPQGDDDGVLTASEAAQLQLKADLVILSACDTAQDDPQALGVNSLSRAFFYAGARSLLVSNWRIRDDVAERLSVRTVTLAQRHRAAVADALQRASLEMMNDRSDPSFAHPTQWAAFSVLGDGAVRLPGR</sequence>
<evidence type="ECO:0000259" key="2">
    <source>
        <dbReference type="Pfam" id="PF12770"/>
    </source>
</evidence>
<evidence type="ECO:0000256" key="1">
    <source>
        <dbReference type="SAM" id="SignalP"/>
    </source>
</evidence>
<proteinExistence type="predicted"/>